<accession>A0A9N7YXT7</accession>
<gene>
    <name evidence="2" type="ORF">PLEPLA_LOCUS30165</name>
</gene>
<dbReference type="EMBL" id="CADEAL010002868">
    <property type="protein sequence ID" value="CAB1442491.1"/>
    <property type="molecule type" value="Genomic_DNA"/>
</dbReference>
<name>A0A9N7YXT7_PLEPL</name>
<protein>
    <submittedName>
        <fullName evidence="2">Uncharacterized protein</fullName>
    </submittedName>
</protein>
<evidence type="ECO:0000256" key="1">
    <source>
        <dbReference type="SAM" id="MobiDB-lite"/>
    </source>
</evidence>
<keyword evidence="3" id="KW-1185">Reference proteome</keyword>
<proteinExistence type="predicted"/>
<reference evidence="2" key="1">
    <citation type="submission" date="2020-03" db="EMBL/GenBank/DDBJ databases">
        <authorList>
            <person name="Weist P."/>
        </authorList>
    </citation>
    <scope>NUCLEOTIDE SEQUENCE</scope>
</reference>
<evidence type="ECO:0000313" key="2">
    <source>
        <dbReference type="EMBL" id="CAB1442491.1"/>
    </source>
</evidence>
<comment type="caution">
    <text evidence="2">The sequence shown here is derived from an EMBL/GenBank/DDBJ whole genome shotgun (WGS) entry which is preliminary data.</text>
</comment>
<feature type="region of interest" description="Disordered" evidence="1">
    <location>
        <begin position="67"/>
        <end position="102"/>
    </location>
</feature>
<evidence type="ECO:0000313" key="3">
    <source>
        <dbReference type="Proteomes" id="UP001153269"/>
    </source>
</evidence>
<dbReference type="AlphaFoldDB" id="A0A9N7YXT7"/>
<organism evidence="2 3">
    <name type="scientific">Pleuronectes platessa</name>
    <name type="common">European plaice</name>
    <dbReference type="NCBI Taxonomy" id="8262"/>
    <lineage>
        <taxon>Eukaryota</taxon>
        <taxon>Metazoa</taxon>
        <taxon>Chordata</taxon>
        <taxon>Craniata</taxon>
        <taxon>Vertebrata</taxon>
        <taxon>Euteleostomi</taxon>
        <taxon>Actinopterygii</taxon>
        <taxon>Neopterygii</taxon>
        <taxon>Teleostei</taxon>
        <taxon>Neoteleostei</taxon>
        <taxon>Acanthomorphata</taxon>
        <taxon>Carangaria</taxon>
        <taxon>Pleuronectiformes</taxon>
        <taxon>Pleuronectoidei</taxon>
        <taxon>Pleuronectidae</taxon>
        <taxon>Pleuronectes</taxon>
    </lineage>
</organism>
<dbReference type="Proteomes" id="UP001153269">
    <property type="component" value="Unassembled WGS sequence"/>
</dbReference>
<sequence length="156" mass="16700">MNDTATSHDTLSENCLPTEQPAGILGGHQNASHSFGGPACVPPANSCARLLLRLHIACDLMAGFGRRHRGKRETEGAGPEPAYQLDDTEKGTRGFPWSRSNEGNVGWDGECGGVVVFETDGNPAICPASVSLSGLFWGHTEEQRELEEFSPPRPDV</sequence>